<reference evidence="4" key="1">
    <citation type="journal article" date="2013" name="Environ. Microbiol.">
        <title>Seasonally variable intestinal metagenomes of the red palm weevil (Rhynchophorus ferrugineus).</title>
        <authorList>
            <person name="Jia S."/>
            <person name="Zhang X."/>
            <person name="Zhang G."/>
            <person name="Yin A."/>
            <person name="Zhang S."/>
            <person name="Li F."/>
            <person name="Wang L."/>
            <person name="Zhao D."/>
            <person name="Yun Q."/>
            <person name="Tala"/>
            <person name="Wang J."/>
            <person name="Sun G."/>
            <person name="Baabdullah M."/>
            <person name="Yu X."/>
            <person name="Hu S."/>
            <person name="Al-Mssallem I.S."/>
            <person name="Yu J."/>
        </authorList>
    </citation>
    <scope>NUCLEOTIDE SEQUENCE</scope>
</reference>
<dbReference type="Gene3D" id="3.40.50.1700">
    <property type="entry name" value="Glycoside hydrolase family 3 C-terminal domain"/>
    <property type="match status" value="1"/>
</dbReference>
<evidence type="ECO:0000256" key="2">
    <source>
        <dbReference type="ARBA" id="ARBA00022801"/>
    </source>
</evidence>
<dbReference type="GO" id="GO:0008422">
    <property type="term" value="F:beta-glucosidase activity"/>
    <property type="evidence" value="ECO:0007669"/>
    <property type="project" value="TreeGrafter"/>
</dbReference>
<organism evidence="4">
    <name type="scientific">uncultured Hirschia sp</name>
    <dbReference type="NCBI Taxonomy" id="543125"/>
    <lineage>
        <taxon>Bacteria</taxon>
        <taxon>Pseudomonadati</taxon>
        <taxon>Pseudomonadota</taxon>
        <taxon>Alphaproteobacteria</taxon>
        <taxon>Hyphomonadales</taxon>
        <taxon>Hyphomonadaceae</taxon>
        <taxon>Hirschia</taxon>
        <taxon>environmental samples</taxon>
    </lineage>
</organism>
<proteinExistence type="inferred from homology"/>
<evidence type="ECO:0000256" key="1">
    <source>
        <dbReference type="ARBA" id="ARBA00005336"/>
    </source>
</evidence>
<feature type="non-terminal residue" evidence="4">
    <location>
        <position position="1"/>
    </location>
</feature>
<comment type="similarity">
    <text evidence="1">Belongs to the glycosyl hydrolase 3 family.</text>
</comment>
<feature type="domain" description="Glycoside hydrolase family 3 C-terminal" evidence="3">
    <location>
        <begin position="3"/>
        <end position="55"/>
    </location>
</feature>
<protein>
    <submittedName>
        <fullName evidence="4">Glyco_hydro_3_C</fullName>
    </submittedName>
</protein>
<dbReference type="InterPro" id="IPR002772">
    <property type="entry name" value="Glyco_hydro_3_C"/>
</dbReference>
<dbReference type="InterPro" id="IPR050288">
    <property type="entry name" value="Cellulose_deg_GH3"/>
</dbReference>
<dbReference type="EMBL" id="KF119631">
    <property type="protein sequence ID" value="AIA86899.1"/>
    <property type="molecule type" value="Genomic_DNA"/>
</dbReference>
<dbReference type="SUPFAM" id="SSF52279">
    <property type="entry name" value="Beta-D-glucan exohydrolase, C-terminal domain"/>
    <property type="match status" value="1"/>
</dbReference>
<dbReference type="AlphaFoldDB" id="A0A060BVF6"/>
<name>A0A060BVF6_9PROT</name>
<accession>A0A060BVF6</accession>
<keyword evidence="2" id="KW-0378">Hydrolase</keyword>
<dbReference type="InterPro" id="IPR036881">
    <property type="entry name" value="Glyco_hydro_3_C_sf"/>
</dbReference>
<evidence type="ECO:0000259" key="3">
    <source>
        <dbReference type="Pfam" id="PF01915"/>
    </source>
</evidence>
<dbReference type="GO" id="GO:0009251">
    <property type="term" value="P:glucan catabolic process"/>
    <property type="evidence" value="ECO:0007669"/>
    <property type="project" value="TreeGrafter"/>
</dbReference>
<sequence length="67" mass="7418">SSAILIDEWEAEVPAILFSFYGGMEGGSVLADILFGDVNPSGKTALYRCKNMRQITHTLIQMQKKLL</sequence>
<dbReference type="PANTHER" id="PTHR42715">
    <property type="entry name" value="BETA-GLUCOSIDASE"/>
    <property type="match status" value="1"/>
</dbReference>
<evidence type="ECO:0000313" key="4">
    <source>
        <dbReference type="EMBL" id="AIA86899.1"/>
    </source>
</evidence>
<dbReference type="PANTHER" id="PTHR42715:SF10">
    <property type="entry name" value="BETA-GLUCOSIDASE"/>
    <property type="match status" value="1"/>
</dbReference>
<dbReference type="Pfam" id="PF01915">
    <property type="entry name" value="Glyco_hydro_3_C"/>
    <property type="match status" value="1"/>
</dbReference>